<dbReference type="GO" id="GO:0004601">
    <property type="term" value="F:peroxidase activity"/>
    <property type="evidence" value="ECO:0007669"/>
    <property type="project" value="InterPro"/>
</dbReference>
<feature type="non-terminal residue" evidence="1">
    <location>
        <position position="1"/>
    </location>
</feature>
<dbReference type="GO" id="GO:0020037">
    <property type="term" value="F:heme binding"/>
    <property type="evidence" value="ECO:0007669"/>
    <property type="project" value="InterPro"/>
</dbReference>
<dbReference type="SUPFAM" id="SSF48113">
    <property type="entry name" value="Heme-dependent peroxidases"/>
    <property type="match status" value="1"/>
</dbReference>
<feature type="non-terminal residue" evidence="1">
    <location>
        <position position="55"/>
    </location>
</feature>
<dbReference type="GO" id="GO:0006979">
    <property type="term" value="P:response to oxidative stress"/>
    <property type="evidence" value="ECO:0007669"/>
    <property type="project" value="InterPro"/>
</dbReference>
<evidence type="ECO:0000313" key="2">
    <source>
        <dbReference type="Proteomes" id="UP000678393"/>
    </source>
</evidence>
<evidence type="ECO:0000313" key="1">
    <source>
        <dbReference type="EMBL" id="CAG5131900.1"/>
    </source>
</evidence>
<comment type="caution">
    <text evidence="1">The sequence shown here is derived from an EMBL/GenBank/DDBJ whole genome shotgun (WGS) entry which is preliminary data.</text>
</comment>
<accession>A0A8S3ZVC9</accession>
<dbReference type="InterPro" id="IPR037120">
    <property type="entry name" value="Haem_peroxidase_sf_animal"/>
</dbReference>
<name>A0A8S3ZVC9_9EUPU</name>
<reference evidence="1" key="1">
    <citation type="submission" date="2021-04" db="EMBL/GenBank/DDBJ databases">
        <authorList>
            <consortium name="Molecular Ecology Group"/>
        </authorList>
    </citation>
    <scope>NUCLEOTIDE SEQUENCE</scope>
</reference>
<sequence length="55" mass="6218">FFYGPYEYSRTDHIAAQIQRYRDHGLSGLNIIRQSYGLPALPDWTSLGGLNGVCE</sequence>
<dbReference type="PROSITE" id="PS50292">
    <property type="entry name" value="PEROXIDASE_3"/>
    <property type="match status" value="1"/>
</dbReference>
<dbReference type="EMBL" id="CAJHNH020004924">
    <property type="protein sequence ID" value="CAG5131900.1"/>
    <property type="molecule type" value="Genomic_DNA"/>
</dbReference>
<proteinExistence type="predicted"/>
<dbReference type="Proteomes" id="UP000678393">
    <property type="component" value="Unassembled WGS sequence"/>
</dbReference>
<dbReference type="AlphaFoldDB" id="A0A8S3ZVC9"/>
<dbReference type="InterPro" id="IPR019791">
    <property type="entry name" value="Haem_peroxidase_animal"/>
</dbReference>
<keyword evidence="2" id="KW-1185">Reference proteome</keyword>
<dbReference type="Gene3D" id="1.10.640.10">
    <property type="entry name" value="Haem peroxidase domain superfamily, animal type"/>
    <property type="match status" value="1"/>
</dbReference>
<gene>
    <name evidence="1" type="ORF">CUNI_LOCUS17458</name>
</gene>
<dbReference type="InterPro" id="IPR010255">
    <property type="entry name" value="Haem_peroxidase_sf"/>
</dbReference>
<protein>
    <submittedName>
        <fullName evidence="1">Uncharacterized protein</fullName>
    </submittedName>
</protein>
<dbReference type="Pfam" id="PF03098">
    <property type="entry name" value="An_peroxidase"/>
    <property type="match status" value="1"/>
</dbReference>
<organism evidence="1 2">
    <name type="scientific">Candidula unifasciata</name>
    <dbReference type="NCBI Taxonomy" id="100452"/>
    <lineage>
        <taxon>Eukaryota</taxon>
        <taxon>Metazoa</taxon>
        <taxon>Spiralia</taxon>
        <taxon>Lophotrochozoa</taxon>
        <taxon>Mollusca</taxon>
        <taxon>Gastropoda</taxon>
        <taxon>Heterobranchia</taxon>
        <taxon>Euthyneura</taxon>
        <taxon>Panpulmonata</taxon>
        <taxon>Eupulmonata</taxon>
        <taxon>Stylommatophora</taxon>
        <taxon>Helicina</taxon>
        <taxon>Helicoidea</taxon>
        <taxon>Geomitridae</taxon>
        <taxon>Candidula</taxon>
    </lineage>
</organism>